<name>A0ABP0SV39_9DINO</name>
<dbReference type="EMBL" id="CAXAMN010028284">
    <property type="protein sequence ID" value="CAK9115969.1"/>
    <property type="molecule type" value="Genomic_DNA"/>
</dbReference>
<organism evidence="1 2">
    <name type="scientific">Durusdinium trenchii</name>
    <dbReference type="NCBI Taxonomy" id="1381693"/>
    <lineage>
        <taxon>Eukaryota</taxon>
        <taxon>Sar</taxon>
        <taxon>Alveolata</taxon>
        <taxon>Dinophyceae</taxon>
        <taxon>Suessiales</taxon>
        <taxon>Symbiodiniaceae</taxon>
        <taxon>Durusdinium</taxon>
    </lineage>
</organism>
<keyword evidence="2" id="KW-1185">Reference proteome</keyword>
<evidence type="ECO:0000313" key="1">
    <source>
        <dbReference type="EMBL" id="CAK9115969.1"/>
    </source>
</evidence>
<gene>
    <name evidence="1" type="ORF">CCMP2556_LOCUS53685</name>
</gene>
<reference evidence="1 2" key="1">
    <citation type="submission" date="2024-02" db="EMBL/GenBank/DDBJ databases">
        <authorList>
            <person name="Chen Y."/>
            <person name="Shah S."/>
            <person name="Dougan E. K."/>
            <person name="Thang M."/>
            <person name="Chan C."/>
        </authorList>
    </citation>
    <scope>NUCLEOTIDE SEQUENCE [LARGE SCALE GENOMIC DNA]</scope>
</reference>
<accession>A0ABP0SV39</accession>
<proteinExistence type="predicted"/>
<protein>
    <submittedName>
        <fullName evidence="1">Uncharacterized protein</fullName>
    </submittedName>
</protein>
<comment type="caution">
    <text evidence="1">The sequence shown here is derived from an EMBL/GenBank/DDBJ whole genome shotgun (WGS) entry which is preliminary data.</text>
</comment>
<evidence type="ECO:0000313" key="2">
    <source>
        <dbReference type="Proteomes" id="UP001642484"/>
    </source>
</evidence>
<dbReference type="Proteomes" id="UP001642484">
    <property type="component" value="Unassembled WGS sequence"/>
</dbReference>
<sequence>MFDDGVHKVGNQGLLLSCHAPVTALDEESGAPYAWRGQWSLTTSQVKVAACPIGALEPKTSSFLSRLGETYVTPAGPKWSQCLPPRVLEQASFQAMIQQAQTLDCIAFRLLPKKDALAGSILKHCVSVAGCLIEKHRPLIFKIGVTHNAVWRWENVLYGYGVARELWSSMVVMYISEEPYSVAMLEAALIDKFCRATSFRAAIRTARGVVADLGQAASASGGLRELASCSLTNSERDGHQVIAERFELSLPVEKTVLPKSADVTYTGELVVLKLESWMRFMAENNVWHALCGLHKPDAERERAILEAFWRNYRALHPTHKMWDLVDSGRLDVSRCAPLLLHGDEGRGRKKTPFLCISFHSVLGFGTTSANSQRTRRPYASMRLNFSGSSWLHRLLSAVLPKMTRDEQALEDLLKCSATSAIKMMEEGVSNGRGQQFFAVVLNVVGDWAWMVKSGCLNRSYQNVQKVPLTARSQPKGICHQCLAGRPNIPFENFRTYGGDGEHPDWWPSMCTESPFSRRPALLDIPYIPGEEPCFWSFDLFHGKDVLRCTDGNSFGANGIVQYRRQNGRVDGTFDGLL</sequence>